<evidence type="ECO:0000256" key="1">
    <source>
        <dbReference type="ARBA" id="ARBA00022801"/>
    </source>
</evidence>
<dbReference type="EMBL" id="SMRT01000001">
    <property type="protein sequence ID" value="TDG00174.1"/>
    <property type="molecule type" value="Genomic_DNA"/>
</dbReference>
<protein>
    <submittedName>
        <fullName evidence="5">AMIN domain-containing protein</fullName>
    </submittedName>
</protein>
<dbReference type="InterPro" id="IPR036582">
    <property type="entry name" value="Mao_N_sf"/>
</dbReference>
<feature type="chain" id="PRO_5039049436" evidence="3">
    <location>
        <begin position="28"/>
        <end position="473"/>
    </location>
</feature>
<dbReference type="Pfam" id="PF07833">
    <property type="entry name" value="Cu_amine_oxidN1"/>
    <property type="match status" value="1"/>
</dbReference>
<dbReference type="Proteomes" id="UP000295636">
    <property type="component" value="Unassembled WGS sequence"/>
</dbReference>
<feature type="domain" description="MurNAc-LAA" evidence="4">
    <location>
        <begin position="360"/>
        <end position="467"/>
    </location>
</feature>
<evidence type="ECO:0000259" key="4">
    <source>
        <dbReference type="SMART" id="SM00646"/>
    </source>
</evidence>
<dbReference type="Gene3D" id="2.60.40.3500">
    <property type="match status" value="1"/>
</dbReference>
<evidence type="ECO:0000313" key="6">
    <source>
        <dbReference type="Proteomes" id="UP000295636"/>
    </source>
</evidence>
<dbReference type="Pfam" id="PF01520">
    <property type="entry name" value="Amidase_3"/>
    <property type="match status" value="1"/>
</dbReference>
<keyword evidence="1" id="KW-0378">Hydrolase</keyword>
<gene>
    <name evidence="5" type="ORF">E1757_00555</name>
</gene>
<feature type="region of interest" description="Disordered" evidence="2">
    <location>
        <begin position="152"/>
        <end position="181"/>
    </location>
</feature>
<evidence type="ECO:0000313" key="5">
    <source>
        <dbReference type="EMBL" id="TDG00174.1"/>
    </source>
</evidence>
<dbReference type="SMART" id="SM00646">
    <property type="entry name" value="Ami_3"/>
    <property type="match status" value="1"/>
</dbReference>
<dbReference type="SUPFAM" id="SSF55383">
    <property type="entry name" value="Copper amine oxidase, domain N"/>
    <property type="match status" value="1"/>
</dbReference>
<dbReference type="Gene3D" id="3.30.457.10">
    <property type="entry name" value="Copper amine oxidase-like, N-terminal domain"/>
    <property type="match status" value="1"/>
</dbReference>
<dbReference type="InterPro" id="IPR050695">
    <property type="entry name" value="N-acetylmuramoyl_amidase_3"/>
</dbReference>
<dbReference type="AlphaFoldDB" id="A0A4R5KW10"/>
<reference evidence="5 6" key="1">
    <citation type="submission" date="2019-03" db="EMBL/GenBank/DDBJ databases">
        <title>This is whole genome sequence of Paenibacillus sp MS74 strain.</title>
        <authorList>
            <person name="Trinh H.N."/>
        </authorList>
    </citation>
    <scope>NUCLEOTIDE SEQUENCE [LARGE SCALE GENOMIC DNA]</scope>
    <source>
        <strain evidence="5 6">MS74</strain>
    </source>
</reference>
<dbReference type="Pfam" id="PF11741">
    <property type="entry name" value="AMIN"/>
    <property type="match status" value="1"/>
</dbReference>
<keyword evidence="3" id="KW-0732">Signal</keyword>
<dbReference type="PANTHER" id="PTHR30404">
    <property type="entry name" value="N-ACETYLMURAMOYL-L-ALANINE AMIDASE"/>
    <property type="match status" value="1"/>
</dbReference>
<sequence>MKLRLIWRSALLSLLLIVFMVPALAFANPQAAAAGVPLFLNGKQLKPEVAPRIIKDVTMVPVRIIAEELGCKVTWSQAAQQVTITKDAMSIEMVIDQLSANVNGVLNKLDAAPLLIEGNTLLPVRFIAENMGIEVNWNDVQRAVYLTAKPAADPGEVTTTPGQAGNPSDKPPANGPAADVNGKPLPVINKIDMTAERLVITADAGELKPNVFPLRAPERIVVDIPNAVLDPSLYKNEAAKSGETVSNNVYVTNVRYSLFNTNPSTVRIVLDMKEPVDLMWEPGLNAASLAGIFKKGTYKVVIDPGHGDQDPGAKAVNGRSEKEFNLMMGLKVYNLLQQEPQIQPYLTRNDDTFVPLDDRAQFANDRNANVFVSIHGNSYLSTSTGTETYYYKSDSVDFAQIMHKHVAGATGLPDRGVRQQPFRVVKITNMPAVLLEVGYLSNPLDTASMFDDAFQNKVAAAIVAGIKEQLHIQ</sequence>
<dbReference type="GO" id="GO:0030288">
    <property type="term" value="C:outer membrane-bounded periplasmic space"/>
    <property type="evidence" value="ECO:0007669"/>
    <property type="project" value="TreeGrafter"/>
</dbReference>
<dbReference type="GO" id="GO:0008745">
    <property type="term" value="F:N-acetylmuramoyl-L-alanine amidase activity"/>
    <property type="evidence" value="ECO:0007669"/>
    <property type="project" value="InterPro"/>
</dbReference>
<dbReference type="RefSeq" id="WP_133224866.1">
    <property type="nucleotide sequence ID" value="NZ_SMRT01000001.1"/>
</dbReference>
<accession>A0A4R5KW10</accession>
<dbReference type="PANTHER" id="PTHR30404:SF0">
    <property type="entry name" value="N-ACETYLMURAMOYL-L-ALANINE AMIDASE AMIC"/>
    <property type="match status" value="1"/>
</dbReference>
<dbReference type="InterPro" id="IPR021731">
    <property type="entry name" value="AMIN_dom"/>
</dbReference>
<dbReference type="SUPFAM" id="SSF53187">
    <property type="entry name" value="Zn-dependent exopeptidases"/>
    <property type="match status" value="1"/>
</dbReference>
<dbReference type="Gene3D" id="3.40.630.40">
    <property type="entry name" value="Zn-dependent exopeptidases"/>
    <property type="match status" value="1"/>
</dbReference>
<feature type="compositionally biased region" description="Polar residues" evidence="2">
    <location>
        <begin position="157"/>
        <end position="166"/>
    </location>
</feature>
<feature type="signal peptide" evidence="3">
    <location>
        <begin position="1"/>
        <end position="27"/>
    </location>
</feature>
<dbReference type="CDD" id="cd02696">
    <property type="entry name" value="MurNAc-LAA"/>
    <property type="match status" value="1"/>
</dbReference>
<comment type="caution">
    <text evidence="5">The sequence shown here is derived from an EMBL/GenBank/DDBJ whole genome shotgun (WGS) entry which is preliminary data.</text>
</comment>
<dbReference type="OrthoDB" id="9806267at2"/>
<dbReference type="InterPro" id="IPR002508">
    <property type="entry name" value="MurNAc-LAA_cat"/>
</dbReference>
<proteinExistence type="predicted"/>
<dbReference type="InterPro" id="IPR012854">
    <property type="entry name" value="Cu_amine_oxidase-like_N"/>
</dbReference>
<dbReference type="GO" id="GO:0009253">
    <property type="term" value="P:peptidoglycan catabolic process"/>
    <property type="evidence" value="ECO:0007669"/>
    <property type="project" value="InterPro"/>
</dbReference>
<evidence type="ECO:0000256" key="2">
    <source>
        <dbReference type="SAM" id="MobiDB-lite"/>
    </source>
</evidence>
<evidence type="ECO:0000256" key="3">
    <source>
        <dbReference type="SAM" id="SignalP"/>
    </source>
</evidence>
<organism evidence="5 6">
    <name type="scientific">Paenibacillus piri</name>
    <dbReference type="NCBI Taxonomy" id="2547395"/>
    <lineage>
        <taxon>Bacteria</taxon>
        <taxon>Bacillati</taxon>
        <taxon>Bacillota</taxon>
        <taxon>Bacilli</taxon>
        <taxon>Bacillales</taxon>
        <taxon>Paenibacillaceae</taxon>
        <taxon>Paenibacillus</taxon>
    </lineage>
</organism>
<name>A0A4R5KW10_9BACL</name>
<keyword evidence="6" id="KW-1185">Reference proteome</keyword>